<evidence type="ECO:0000256" key="1">
    <source>
        <dbReference type="ARBA" id="ARBA00022679"/>
    </source>
</evidence>
<dbReference type="InterPro" id="IPR049052">
    <property type="entry name" value="nSTAND1"/>
</dbReference>
<dbReference type="Gene3D" id="1.10.510.10">
    <property type="entry name" value="Transferase(Phosphotransferase) domain 1"/>
    <property type="match status" value="1"/>
</dbReference>
<dbReference type="InterPro" id="IPR016187">
    <property type="entry name" value="CTDL_fold"/>
</dbReference>
<dbReference type="EMBL" id="JPMI01000102">
    <property type="protein sequence ID" value="KFA92243.1"/>
    <property type="molecule type" value="Genomic_DNA"/>
</dbReference>
<evidence type="ECO:0000259" key="7">
    <source>
        <dbReference type="PROSITE" id="PS50011"/>
    </source>
</evidence>
<dbReference type="Pfam" id="PF03781">
    <property type="entry name" value="FGE-sulfatase"/>
    <property type="match status" value="1"/>
</dbReference>
<dbReference type="PROSITE" id="PS50011">
    <property type="entry name" value="PROTEIN_KINASE_DOM"/>
    <property type="match status" value="1"/>
</dbReference>
<protein>
    <submittedName>
        <fullName evidence="8">Protein kinase</fullName>
    </submittedName>
</protein>
<evidence type="ECO:0000256" key="4">
    <source>
        <dbReference type="ARBA" id="ARBA00022840"/>
    </source>
</evidence>
<feature type="domain" description="Protein kinase" evidence="7">
    <location>
        <begin position="117"/>
        <end position="368"/>
    </location>
</feature>
<dbReference type="Gene3D" id="3.90.1580.10">
    <property type="entry name" value="paralog of FGE (formylglycine-generating enzyme)"/>
    <property type="match status" value="1"/>
</dbReference>
<evidence type="ECO:0000256" key="6">
    <source>
        <dbReference type="SAM" id="Coils"/>
    </source>
</evidence>
<name>A0A084SUV8_9BACT</name>
<dbReference type="Proteomes" id="UP000028547">
    <property type="component" value="Unassembled WGS sequence"/>
</dbReference>
<accession>A0A084SUV8</accession>
<organism evidence="8 9">
    <name type="scientific">Archangium violaceum Cb vi76</name>
    <dbReference type="NCBI Taxonomy" id="1406225"/>
    <lineage>
        <taxon>Bacteria</taxon>
        <taxon>Pseudomonadati</taxon>
        <taxon>Myxococcota</taxon>
        <taxon>Myxococcia</taxon>
        <taxon>Myxococcales</taxon>
        <taxon>Cystobacterineae</taxon>
        <taxon>Archangiaceae</taxon>
        <taxon>Archangium</taxon>
    </lineage>
</organism>
<keyword evidence="1" id="KW-0808">Transferase</keyword>
<keyword evidence="2 5" id="KW-0547">Nucleotide-binding</keyword>
<gene>
    <name evidence="8" type="ORF">Q664_16625</name>
</gene>
<dbReference type="Pfam" id="PF00069">
    <property type="entry name" value="Pkinase"/>
    <property type="match status" value="1"/>
</dbReference>
<keyword evidence="6" id="KW-0175">Coiled coil</keyword>
<dbReference type="InterPro" id="IPR042095">
    <property type="entry name" value="SUMF_sf"/>
</dbReference>
<dbReference type="PROSITE" id="PS00107">
    <property type="entry name" value="PROTEIN_KINASE_ATP"/>
    <property type="match status" value="1"/>
</dbReference>
<reference evidence="8 9" key="1">
    <citation type="submission" date="2014-07" db="EMBL/GenBank/DDBJ databases">
        <title>Draft Genome Sequence of Gephyronic Acid Producer, Cystobacter violaceus Strain Cb vi76.</title>
        <authorList>
            <person name="Stevens D.C."/>
            <person name="Young J."/>
            <person name="Carmichael R."/>
            <person name="Tan J."/>
            <person name="Taylor R.E."/>
        </authorList>
    </citation>
    <scope>NUCLEOTIDE SEQUENCE [LARGE SCALE GENOMIC DNA]</scope>
    <source>
        <strain evidence="8 9">Cb vi76</strain>
    </source>
</reference>
<evidence type="ECO:0000313" key="8">
    <source>
        <dbReference type="EMBL" id="KFA92243.1"/>
    </source>
</evidence>
<proteinExistence type="predicted"/>
<dbReference type="InterPro" id="IPR011009">
    <property type="entry name" value="Kinase-like_dom_sf"/>
</dbReference>
<keyword evidence="3 8" id="KW-0418">Kinase</keyword>
<dbReference type="InterPro" id="IPR008271">
    <property type="entry name" value="Ser/Thr_kinase_AS"/>
</dbReference>
<dbReference type="InterPro" id="IPR000719">
    <property type="entry name" value="Prot_kinase_dom"/>
</dbReference>
<dbReference type="SUPFAM" id="SSF52540">
    <property type="entry name" value="P-loop containing nucleoside triphosphate hydrolases"/>
    <property type="match status" value="1"/>
</dbReference>
<comment type="caution">
    <text evidence="8">The sequence shown here is derived from an EMBL/GenBank/DDBJ whole genome shotgun (WGS) entry which is preliminary data.</text>
</comment>
<dbReference type="InterPro" id="IPR027417">
    <property type="entry name" value="P-loop_NTPase"/>
</dbReference>
<dbReference type="PROSITE" id="PS00108">
    <property type="entry name" value="PROTEIN_KINASE_ST"/>
    <property type="match status" value="1"/>
</dbReference>
<dbReference type="GO" id="GO:0004674">
    <property type="term" value="F:protein serine/threonine kinase activity"/>
    <property type="evidence" value="ECO:0007669"/>
    <property type="project" value="TreeGrafter"/>
</dbReference>
<evidence type="ECO:0000256" key="3">
    <source>
        <dbReference type="ARBA" id="ARBA00022777"/>
    </source>
</evidence>
<dbReference type="SMART" id="SM00220">
    <property type="entry name" value="S_TKc"/>
    <property type="match status" value="1"/>
</dbReference>
<dbReference type="Gene3D" id="3.30.200.20">
    <property type="entry name" value="Phosphorylase Kinase, domain 1"/>
    <property type="match status" value="1"/>
</dbReference>
<dbReference type="InterPro" id="IPR025662">
    <property type="entry name" value="Sigma_54_int_dom_ATP-bd_1"/>
</dbReference>
<keyword evidence="4 5" id="KW-0067">ATP-binding</keyword>
<dbReference type="GO" id="GO:0005524">
    <property type="term" value="F:ATP binding"/>
    <property type="evidence" value="ECO:0007669"/>
    <property type="project" value="UniProtKB-UniRule"/>
</dbReference>
<dbReference type="PANTHER" id="PTHR43289">
    <property type="entry name" value="MITOGEN-ACTIVATED PROTEIN KINASE KINASE KINASE 20-RELATED"/>
    <property type="match status" value="1"/>
</dbReference>
<feature type="coiled-coil region" evidence="6">
    <location>
        <begin position="900"/>
        <end position="927"/>
    </location>
</feature>
<dbReference type="SUPFAM" id="SSF56436">
    <property type="entry name" value="C-type lectin-like"/>
    <property type="match status" value="1"/>
</dbReference>
<evidence type="ECO:0000256" key="5">
    <source>
        <dbReference type="PROSITE-ProRule" id="PRU10141"/>
    </source>
</evidence>
<dbReference type="Pfam" id="PF20703">
    <property type="entry name" value="nSTAND1"/>
    <property type="match status" value="1"/>
</dbReference>
<sequence>MNSGNVVFSRAVPRAGSARAGESTHSRLLPGFLKPGDNEMIDSQCLTDEFLAELLDGRLAPEQLSRAHQHTANCPPCRNLLVTLVRAGAYLETGSGPEDSTEFPSSGWMPPTEFDEFRLERPIGRGAMGVIYLAHDRSLDRRVAVKFIAASQPHPRLREHFQREARAIARLQHPNVVTVFRVGEAGGRPYIVSEYLDGHSLDELALPLPWRHALRLGLGLARGLSAAHRQGVLHRDIKPANILLTHEGEVKLLDFGLAELVGAATPLESEGGRTVAGTPRYMAPELFRGAPTTPRSDIYSLGLVLYELCTGLLPPRHPNTPPVLPPLTASVPGIDLDFASLIERCLRVEPEERFASAETLCTAIEHLLEPEEPATGNPYRGLAPFEAEHRALFFGRDADIRAVLERLRRRPCVLVAGDSGVGKSSLCRAGILPHVAQGALDEYRDFTLLTLEPGRRPLTALASALAPVLRRTESELFAWLTESPGELGSALRAVHQEGRGLLLFVDQLEELVTLSEPTQAARFASILGELTLPAVGVRMLLAVRGDFLTRLGALPGLGAEVERALYLLRPLTTQGIREAIVGPARSRGVAFESEALLQMLVEATARSAGSLPLLQFTLAELWERRDPAQARITQAALDAMGGLAGALSQHADGVLARLPPTAQQAARRMLGLLITTDGTRGERSEEELTTASDEARAALRTLVEGRLLHARFTGGQTRYEIAHEALIASWGTLRQWLDEDAGQGALRQRLETASAEWARLEHSPDFLWRKRQLDEARALEPTTLGAREQDFLHASRRAIRRQQMRRWGVALLLVLVAGGIYGGPRLQTHLETQRFVNARMVTARDAYELGRALSQNASKSRDEAIAQFNATLLPLPGATPIRPDLRSRAETQWAQALNELERADAAFAQAEEALEHILERAHDHEDARLFLIRLTHERLELAENFHRTTERARFEKQFRRLAARDSEWLQRLDAPAGLEVETRPPGASVELTRYVDEGGRLRRESVPGQAAPAQTPMNWNALPAGSYQLRFTLAGHAPVEMPVLLGRGTTQKVHLELPSTVPEGYVYIPPGCSLMGSTSPEVMRKFELSAPLNPRCLEKGYLIGRTEATLGDWLTYLDTRPAAQQMRLLSAMREGTGNALGLRRLPDGTWRFTFRLEDGKVLTARDGEPIRYPGRNHHQEQNWRRFPLTGISARELEDYLDWLDRSGRLPGARLCNELEWTRAARGADARIHPHGNALQKDDANIDETHGRDAMGPDEVDAHSGSPSPFGLLGMAGNAFEMTRSVTPDIPDIVLRGGAWYYGEVGTLIANRQVFTLKARDVRVGVRLCGGPI</sequence>
<dbReference type="PANTHER" id="PTHR43289:SF6">
    <property type="entry name" value="SERINE_THREONINE-PROTEIN KINASE NEKL-3"/>
    <property type="match status" value="1"/>
</dbReference>
<feature type="binding site" evidence="5">
    <location>
        <position position="146"/>
    </location>
    <ligand>
        <name>ATP</name>
        <dbReference type="ChEBI" id="CHEBI:30616"/>
    </ligand>
</feature>
<dbReference type="InterPro" id="IPR005532">
    <property type="entry name" value="SUMF_dom"/>
</dbReference>
<dbReference type="InterPro" id="IPR017441">
    <property type="entry name" value="Protein_kinase_ATP_BS"/>
</dbReference>
<evidence type="ECO:0000256" key="2">
    <source>
        <dbReference type="ARBA" id="ARBA00022741"/>
    </source>
</evidence>
<evidence type="ECO:0000313" key="9">
    <source>
        <dbReference type="Proteomes" id="UP000028547"/>
    </source>
</evidence>
<dbReference type="SUPFAM" id="SSF56112">
    <property type="entry name" value="Protein kinase-like (PK-like)"/>
    <property type="match status" value="1"/>
</dbReference>
<dbReference type="PROSITE" id="PS00675">
    <property type="entry name" value="SIGMA54_INTERACT_1"/>
    <property type="match status" value="1"/>
</dbReference>
<dbReference type="Gene3D" id="3.40.50.300">
    <property type="entry name" value="P-loop containing nucleotide triphosphate hydrolases"/>
    <property type="match status" value="1"/>
</dbReference>
<dbReference type="CDD" id="cd14014">
    <property type="entry name" value="STKc_PknB_like"/>
    <property type="match status" value="1"/>
</dbReference>